<dbReference type="SMART" id="SM01005">
    <property type="entry name" value="Ala_racemase_C"/>
    <property type="match status" value="1"/>
</dbReference>
<comment type="function">
    <text evidence="7">Catalyzes the interconversion of L-alanine and D-alanine. May also act on other amino acids.</text>
</comment>
<dbReference type="InterPro" id="IPR029066">
    <property type="entry name" value="PLP-binding_barrel"/>
</dbReference>
<dbReference type="Gene3D" id="3.20.20.10">
    <property type="entry name" value="Alanine racemase"/>
    <property type="match status" value="1"/>
</dbReference>
<feature type="modified residue" description="N6-(pyridoxal phosphate)lysine" evidence="7 8">
    <location>
        <position position="49"/>
    </location>
</feature>
<evidence type="ECO:0000256" key="6">
    <source>
        <dbReference type="ARBA" id="ARBA00023235"/>
    </source>
</evidence>
<dbReference type="SUPFAM" id="SSF51419">
    <property type="entry name" value="PLP-binding barrel"/>
    <property type="match status" value="1"/>
</dbReference>
<keyword evidence="6 7" id="KW-0413">Isomerase</keyword>
<dbReference type="STRING" id="472175.EL18_01589"/>
<dbReference type="Pfam" id="PF01168">
    <property type="entry name" value="Ala_racemase_N"/>
    <property type="match status" value="1"/>
</dbReference>
<dbReference type="RefSeq" id="WP_244444533.1">
    <property type="nucleotide sequence ID" value="NZ_JMQM01000001.1"/>
</dbReference>
<feature type="active site" description="Proton acceptor; specific for D-alanine" evidence="7">
    <location>
        <position position="49"/>
    </location>
</feature>
<evidence type="ECO:0000256" key="4">
    <source>
        <dbReference type="ARBA" id="ARBA00013089"/>
    </source>
</evidence>
<accession>A0A084UC66</accession>
<dbReference type="Pfam" id="PF00842">
    <property type="entry name" value="Ala_racemase_C"/>
    <property type="match status" value="1"/>
</dbReference>
<dbReference type="InterPro" id="IPR001608">
    <property type="entry name" value="Ala_racemase_N"/>
</dbReference>
<comment type="caution">
    <text evidence="11">The sequence shown here is derived from an EMBL/GenBank/DDBJ whole genome shotgun (WGS) entry which is preliminary data.</text>
</comment>
<keyword evidence="5 7" id="KW-0663">Pyridoxal phosphate</keyword>
<evidence type="ECO:0000256" key="2">
    <source>
        <dbReference type="ARBA" id="ARBA00001933"/>
    </source>
</evidence>
<dbReference type="CDD" id="cd00430">
    <property type="entry name" value="PLPDE_III_AR"/>
    <property type="match status" value="1"/>
</dbReference>
<dbReference type="HAMAP" id="MF_01201">
    <property type="entry name" value="Ala_racemase"/>
    <property type="match status" value="1"/>
</dbReference>
<evidence type="ECO:0000256" key="5">
    <source>
        <dbReference type="ARBA" id="ARBA00022898"/>
    </source>
</evidence>
<dbReference type="InterPro" id="IPR011079">
    <property type="entry name" value="Ala_racemase_C"/>
</dbReference>
<dbReference type="InterPro" id="IPR020622">
    <property type="entry name" value="Ala_racemase_pyridoxalP-BS"/>
</dbReference>
<sequence length="390" mass="41239">MTDTAASIITGVSAPLAGGRLVIDLDALAENYRALKLLSGSAETAAVVKADAYGLGIAPVARTLWAEGARRFFVALPDEGAALRDVLPEADIFVLNGLFGEEAAGIYREKRLYPVLNSQSDISTWEAHGYDTDRPRPCALHVDTGMNRLGLTFERAQALARENALTGAITPLVVMSHLAAADDPAHPLNAKQFESFQRVRALFQECDSSLCNSAGIFLGGDFPGELTRPGIALYGGAAVNGVKNPMRPVVTAESRIAQVRVIKAGDTVSYGGATVARDTIVAVCSTGYADGYHRSASGALVPLRDASTTPGAYGFIHGRKVPLLGRVTMDLTLFDVTELGPDAVHVGEYVELFGANMPIDDVAKAAGTIAYELLTSLGHRYHRHYVGGAV</sequence>
<evidence type="ECO:0000256" key="9">
    <source>
        <dbReference type="PIRSR" id="PIRSR600821-52"/>
    </source>
</evidence>
<dbReference type="InterPro" id="IPR009006">
    <property type="entry name" value="Ala_racemase/Decarboxylase_C"/>
</dbReference>
<comment type="catalytic activity">
    <reaction evidence="1 7">
        <text>L-alanine = D-alanine</text>
        <dbReference type="Rhea" id="RHEA:20249"/>
        <dbReference type="ChEBI" id="CHEBI:57416"/>
        <dbReference type="ChEBI" id="CHEBI:57972"/>
        <dbReference type="EC" id="5.1.1.1"/>
    </reaction>
</comment>
<evidence type="ECO:0000256" key="1">
    <source>
        <dbReference type="ARBA" id="ARBA00000316"/>
    </source>
</evidence>
<dbReference type="PATRIC" id="fig|472175.3.peg.1598"/>
<dbReference type="SUPFAM" id="SSF50621">
    <property type="entry name" value="Alanine racemase C-terminal domain-like"/>
    <property type="match status" value="1"/>
</dbReference>
<evidence type="ECO:0000256" key="8">
    <source>
        <dbReference type="PIRSR" id="PIRSR600821-50"/>
    </source>
</evidence>
<organism evidence="11 12">
    <name type="scientific">Nitratireductor basaltis</name>
    <dbReference type="NCBI Taxonomy" id="472175"/>
    <lineage>
        <taxon>Bacteria</taxon>
        <taxon>Pseudomonadati</taxon>
        <taxon>Pseudomonadota</taxon>
        <taxon>Alphaproteobacteria</taxon>
        <taxon>Hyphomicrobiales</taxon>
        <taxon>Phyllobacteriaceae</taxon>
        <taxon>Nitratireductor</taxon>
    </lineage>
</organism>
<evidence type="ECO:0000313" key="12">
    <source>
        <dbReference type="Proteomes" id="UP000053675"/>
    </source>
</evidence>
<evidence type="ECO:0000313" key="11">
    <source>
        <dbReference type="EMBL" id="KFB10552.1"/>
    </source>
</evidence>
<dbReference type="Proteomes" id="UP000053675">
    <property type="component" value="Unassembled WGS sequence"/>
</dbReference>
<dbReference type="PROSITE" id="PS00395">
    <property type="entry name" value="ALANINE_RACEMASE"/>
    <property type="match status" value="1"/>
</dbReference>
<feature type="active site" description="Proton acceptor; specific for L-alanine" evidence="7">
    <location>
        <position position="270"/>
    </location>
</feature>
<name>A0A084UC66_9HYPH</name>
<keyword evidence="12" id="KW-1185">Reference proteome</keyword>
<dbReference type="GO" id="GO:0030170">
    <property type="term" value="F:pyridoxal phosphate binding"/>
    <property type="evidence" value="ECO:0007669"/>
    <property type="project" value="UniProtKB-UniRule"/>
</dbReference>
<dbReference type="GO" id="GO:0008784">
    <property type="term" value="F:alanine racemase activity"/>
    <property type="evidence" value="ECO:0007669"/>
    <property type="project" value="UniProtKB-UniRule"/>
</dbReference>
<dbReference type="AlphaFoldDB" id="A0A084UC66"/>
<evidence type="ECO:0000259" key="10">
    <source>
        <dbReference type="SMART" id="SM01005"/>
    </source>
</evidence>
<dbReference type="GO" id="GO:0005829">
    <property type="term" value="C:cytosol"/>
    <property type="evidence" value="ECO:0007669"/>
    <property type="project" value="TreeGrafter"/>
</dbReference>
<comment type="cofactor">
    <cofactor evidence="2 7 8">
        <name>pyridoxal 5'-phosphate</name>
        <dbReference type="ChEBI" id="CHEBI:597326"/>
    </cofactor>
</comment>
<dbReference type="GO" id="GO:0030632">
    <property type="term" value="P:D-alanine biosynthetic process"/>
    <property type="evidence" value="ECO:0007669"/>
    <property type="project" value="UniProtKB-UniRule"/>
</dbReference>
<protein>
    <recommendedName>
        <fullName evidence="4 7">Alanine racemase</fullName>
        <ecNumber evidence="4 7">5.1.1.1</ecNumber>
    </recommendedName>
</protein>
<dbReference type="eggNOG" id="COG0787">
    <property type="taxonomic scope" value="Bacteria"/>
</dbReference>
<dbReference type="PANTHER" id="PTHR30511">
    <property type="entry name" value="ALANINE RACEMASE"/>
    <property type="match status" value="1"/>
</dbReference>
<evidence type="ECO:0000256" key="3">
    <source>
        <dbReference type="ARBA" id="ARBA00007880"/>
    </source>
</evidence>
<comment type="similarity">
    <text evidence="3 7">Belongs to the alanine racemase family.</text>
</comment>
<dbReference type="EC" id="5.1.1.1" evidence="4 7"/>
<dbReference type="InterPro" id="IPR000821">
    <property type="entry name" value="Ala_racemase"/>
</dbReference>
<dbReference type="NCBIfam" id="TIGR00492">
    <property type="entry name" value="alr"/>
    <property type="match status" value="1"/>
</dbReference>
<feature type="binding site" evidence="7 9">
    <location>
        <position position="148"/>
    </location>
    <ligand>
        <name>substrate</name>
    </ligand>
</feature>
<dbReference type="Gene3D" id="2.40.37.10">
    <property type="entry name" value="Lyase, Ornithine Decarboxylase, Chain A, domain 1"/>
    <property type="match status" value="1"/>
</dbReference>
<evidence type="ECO:0000256" key="7">
    <source>
        <dbReference type="HAMAP-Rule" id="MF_01201"/>
    </source>
</evidence>
<feature type="binding site" evidence="7 9">
    <location>
        <position position="329"/>
    </location>
    <ligand>
        <name>substrate</name>
    </ligand>
</feature>
<dbReference type="EMBL" id="JMQM01000001">
    <property type="protein sequence ID" value="KFB10552.1"/>
    <property type="molecule type" value="Genomic_DNA"/>
</dbReference>
<dbReference type="PRINTS" id="PR00992">
    <property type="entry name" value="ALARACEMASE"/>
</dbReference>
<comment type="pathway">
    <text evidence="7">Amino-acid biosynthesis; D-alanine biosynthesis; D-alanine from L-alanine: step 1/1.</text>
</comment>
<reference evidence="11 12" key="1">
    <citation type="submission" date="2014-05" db="EMBL/GenBank/DDBJ databases">
        <title>Draft Genome Sequence of Nitratireductor basaltis Strain UMTGB225, A Marine Bacterium Isolated from Green Barrel Tunicate.</title>
        <authorList>
            <person name="Gan H.Y."/>
        </authorList>
    </citation>
    <scope>NUCLEOTIDE SEQUENCE [LARGE SCALE GENOMIC DNA]</scope>
    <source>
        <strain evidence="11 12">UMTGB225</strain>
    </source>
</reference>
<dbReference type="UniPathway" id="UPA00042">
    <property type="reaction ID" value="UER00497"/>
</dbReference>
<gene>
    <name evidence="11" type="ORF">EL18_01589</name>
</gene>
<feature type="domain" description="Alanine racemase C-terminal" evidence="10">
    <location>
        <begin position="249"/>
        <end position="386"/>
    </location>
</feature>
<dbReference type="PANTHER" id="PTHR30511:SF0">
    <property type="entry name" value="ALANINE RACEMASE, CATABOLIC-RELATED"/>
    <property type="match status" value="1"/>
</dbReference>
<proteinExistence type="inferred from homology"/>